<dbReference type="PANTHER" id="PTHR30086">
    <property type="entry name" value="ARGININE EXPORTER PROTEIN ARGO"/>
    <property type="match status" value="1"/>
</dbReference>
<dbReference type="AlphaFoldDB" id="A0A5S9QHS9"/>
<sequence length="250" mass="27497">MYLLSNTLVVLSERLRSDLEPCYILTLSRVTEIQRMDANTWYVLVITALAISVSPGAGALNTINTAMQFGFIRTLPAIAGLQLGWMIQIVSVSAGIGLLIVSSAFWYDVLRWLGAIYLIYLGATQWRAKAQGVEGRERSSVGDNPIKFAWVSFWRAFLIDVSNVKGTVLLVAFIPAFLNTNGSHLQQSVIITVTLIVADIIVMCAYALAATYIADAWRDKPSRICWIYRLSGTAMIAIGIMLIVEQGSTL</sequence>
<feature type="transmembrane region" description="Helical" evidence="7">
    <location>
        <begin position="83"/>
        <end position="106"/>
    </location>
</feature>
<dbReference type="Proteomes" id="UP000441399">
    <property type="component" value="Unassembled WGS sequence"/>
</dbReference>
<feature type="transmembrane region" description="Helical" evidence="7">
    <location>
        <begin position="226"/>
        <end position="244"/>
    </location>
</feature>
<evidence type="ECO:0000256" key="4">
    <source>
        <dbReference type="ARBA" id="ARBA00022692"/>
    </source>
</evidence>
<dbReference type="PIRSF" id="PIRSF006324">
    <property type="entry name" value="LeuE"/>
    <property type="match status" value="1"/>
</dbReference>
<evidence type="ECO:0000313" key="8">
    <source>
        <dbReference type="EMBL" id="CAA0118284.1"/>
    </source>
</evidence>
<accession>A0A5S9QHS9</accession>
<proteinExistence type="inferred from homology"/>
<evidence type="ECO:0000256" key="2">
    <source>
        <dbReference type="ARBA" id="ARBA00007928"/>
    </source>
</evidence>
<comment type="similarity">
    <text evidence="2">Belongs to the Rht family.</text>
</comment>
<dbReference type="Pfam" id="PF01810">
    <property type="entry name" value="LysE"/>
    <property type="match status" value="1"/>
</dbReference>
<protein>
    <submittedName>
        <fullName evidence="8">Homoserine/homoserine lactone efflux protein</fullName>
    </submittedName>
</protein>
<evidence type="ECO:0000256" key="1">
    <source>
        <dbReference type="ARBA" id="ARBA00004651"/>
    </source>
</evidence>
<keyword evidence="6 7" id="KW-0472">Membrane</keyword>
<feature type="transmembrane region" description="Helical" evidence="7">
    <location>
        <begin position="157"/>
        <end position="178"/>
    </location>
</feature>
<keyword evidence="5 7" id="KW-1133">Transmembrane helix</keyword>
<evidence type="ECO:0000256" key="5">
    <source>
        <dbReference type="ARBA" id="ARBA00022989"/>
    </source>
</evidence>
<evidence type="ECO:0000256" key="3">
    <source>
        <dbReference type="ARBA" id="ARBA00022475"/>
    </source>
</evidence>
<feature type="transmembrane region" description="Helical" evidence="7">
    <location>
        <begin position="41"/>
        <end position="63"/>
    </location>
</feature>
<gene>
    <name evidence="8" type="primary">rhtB_2</name>
    <name evidence="8" type="ORF">OPDIPICF_02071</name>
</gene>
<evidence type="ECO:0000256" key="6">
    <source>
        <dbReference type="ARBA" id="ARBA00023136"/>
    </source>
</evidence>
<reference evidence="8 9" key="1">
    <citation type="submission" date="2019-11" db="EMBL/GenBank/DDBJ databases">
        <authorList>
            <person name="Holert J."/>
        </authorList>
    </citation>
    <scope>NUCLEOTIDE SEQUENCE [LARGE SCALE GENOMIC DNA]</scope>
    <source>
        <strain evidence="8">SB11_3</strain>
    </source>
</reference>
<dbReference type="EMBL" id="CACSIO010000034">
    <property type="protein sequence ID" value="CAA0118284.1"/>
    <property type="molecule type" value="Genomic_DNA"/>
</dbReference>
<dbReference type="InterPro" id="IPR001123">
    <property type="entry name" value="LeuE-type"/>
</dbReference>
<dbReference type="GO" id="GO:0005886">
    <property type="term" value="C:plasma membrane"/>
    <property type="evidence" value="ECO:0007669"/>
    <property type="project" value="UniProtKB-SubCell"/>
</dbReference>
<dbReference type="GO" id="GO:0042970">
    <property type="term" value="F:homoserine transmembrane transporter activity"/>
    <property type="evidence" value="ECO:0007669"/>
    <property type="project" value="TreeGrafter"/>
</dbReference>
<keyword evidence="4 7" id="KW-0812">Transmembrane</keyword>
<evidence type="ECO:0000256" key="7">
    <source>
        <dbReference type="SAM" id="Phobius"/>
    </source>
</evidence>
<keyword evidence="3" id="KW-1003">Cell membrane</keyword>
<dbReference type="PANTHER" id="PTHR30086:SF14">
    <property type="entry name" value="HOMOSERINE_HOMOSERINE LACTONE EFFLUX PROTEIN"/>
    <property type="match status" value="1"/>
</dbReference>
<evidence type="ECO:0000313" key="9">
    <source>
        <dbReference type="Proteomes" id="UP000441399"/>
    </source>
</evidence>
<organism evidence="8 9">
    <name type="scientific">BD1-7 clade bacterium</name>
    <dbReference type="NCBI Taxonomy" id="2029982"/>
    <lineage>
        <taxon>Bacteria</taxon>
        <taxon>Pseudomonadati</taxon>
        <taxon>Pseudomonadota</taxon>
        <taxon>Gammaproteobacteria</taxon>
        <taxon>Cellvibrionales</taxon>
        <taxon>Spongiibacteraceae</taxon>
        <taxon>BD1-7 clade</taxon>
    </lineage>
</organism>
<comment type="subcellular location">
    <subcellularLocation>
        <location evidence="1">Cell membrane</location>
        <topology evidence="1">Multi-pass membrane protein</topology>
    </subcellularLocation>
</comment>
<keyword evidence="9" id="KW-1185">Reference proteome</keyword>
<name>A0A5S9QHS9_9GAMM</name>
<feature type="transmembrane region" description="Helical" evidence="7">
    <location>
        <begin position="190"/>
        <end position="214"/>
    </location>
</feature>